<keyword evidence="1" id="KW-0732">Signal</keyword>
<feature type="chain" id="PRO_5046643812" description="Secreted protein" evidence="1">
    <location>
        <begin position="25"/>
        <end position="105"/>
    </location>
</feature>
<dbReference type="RefSeq" id="WP_264283033.1">
    <property type="nucleotide sequence ID" value="NZ_CP107006.1"/>
</dbReference>
<gene>
    <name evidence="2" type="ORF">MKQ68_09165</name>
</gene>
<evidence type="ECO:0000256" key="1">
    <source>
        <dbReference type="SAM" id="SignalP"/>
    </source>
</evidence>
<organism evidence="2 3">
    <name type="scientific">Chitinophaga horti</name>
    <dbReference type="NCBI Taxonomy" id="2920382"/>
    <lineage>
        <taxon>Bacteria</taxon>
        <taxon>Pseudomonadati</taxon>
        <taxon>Bacteroidota</taxon>
        <taxon>Chitinophagia</taxon>
        <taxon>Chitinophagales</taxon>
        <taxon>Chitinophagaceae</taxon>
        <taxon>Chitinophaga</taxon>
    </lineage>
</organism>
<proteinExistence type="predicted"/>
<evidence type="ECO:0000313" key="3">
    <source>
        <dbReference type="Proteomes" id="UP001162741"/>
    </source>
</evidence>
<evidence type="ECO:0000313" key="2">
    <source>
        <dbReference type="EMBL" id="UYQ95265.1"/>
    </source>
</evidence>
<dbReference type="Proteomes" id="UP001162741">
    <property type="component" value="Chromosome"/>
</dbReference>
<protein>
    <recommendedName>
        <fullName evidence="4">Secreted protein</fullName>
    </recommendedName>
</protein>
<keyword evidence="3" id="KW-1185">Reference proteome</keyword>
<dbReference type="EMBL" id="CP107006">
    <property type="protein sequence ID" value="UYQ95265.1"/>
    <property type="molecule type" value="Genomic_DNA"/>
</dbReference>
<name>A0ABY6J6H9_9BACT</name>
<feature type="signal peptide" evidence="1">
    <location>
        <begin position="1"/>
        <end position="24"/>
    </location>
</feature>
<sequence>MKRSLLVRMLAFAFLAITSFSSFVVEGESWDDPAPPVVDVLTCPGRGGTEMPGKILLMKNCWKEVSAGIEGIKVVRGKRCVCGSAPTGYQGVVGCDLTWQTSCVG</sequence>
<evidence type="ECO:0008006" key="4">
    <source>
        <dbReference type="Google" id="ProtNLM"/>
    </source>
</evidence>
<accession>A0ABY6J6H9</accession>
<reference evidence="2" key="1">
    <citation type="submission" date="2022-10" db="EMBL/GenBank/DDBJ databases">
        <title>Chitinophaga sp. nov., isolated from soil.</title>
        <authorList>
            <person name="Jeon C.O."/>
        </authorList>
    </citation>
    <scope>NUCLEOTIDE SEQUENCE</scope>
    <source>
        <strain evidence="2">R8</strain>
    </source>
</reference>